<proteinExistence type="predicted"/>
<dbReference type="GO" id="GO:0016746">
    <property type="term" value="F:acyltransferase activity"/>
    <property type="evidence" value="ECO:0007669"/>
    <property type="project" value="InterPro"/>
</dbReference>
<gene>
    <name evidence="4" type="ORF">PROFUN_08395</name>
    <name evidence="3" type="ORF">PROFUN_10647</name>
</gene>
<evidence type="ECO:0000313" key="4">
    <source>
        <dbReference type="EMBL" id="PRP84195.1"/>
    </source>
</evidence>
<feature type="region of interest" description="Disordered" evidence="2">
    <location>
        <begin position="1248"/>
        <end position="1304"/>
    </location>
</feature>
<evidence type="ECO:0000256" key="2">
    <source>
        <dbReference type="SAM" id="MobiDB-lite"/>
    </source>
</evidence>
<keyword evidence="1" id="KW-0175">Coiled coil</keyword>
<evidence type="ECO:0000313" key="3">
    <source>
        <dbReference type="EMBL" id="PRP81777.1"/>
    </source>
</evidence>
<protein>
    <recommendedName>
        <fullName evidence="6">Protein SZT2</fullName>
    </recommendedName>
</protein>
<dbReference type="PANTHER" id="PTHR14918:SF3">
    <property type="entry name" value="KICSTOR COMPLEX PROTEIN SZT2"/>
    <property type="match status" value="1"/>
</dbReference>
<feature type="compositionally biased region" description="Low complexity" evidence="2">
    <location>
        <begin position="1248"/>
        <end position="1257"/>
    </location>
</feature>
<dbReference type="GO" id="GO:0005777">
    <property type="term" value="C:peroxisome"/>
    <property type="evidence" value="ECO:0007669"/>
    <property type="project" value="InterPro"/>
</dbReference>
<feature type="compositionally biased region" description="Basic and acidic residues" evidence="2">
    <location>
        <begin position="1279"/>
        <end position="1300"/>
    </location>
</feature>
<dbReference type="InterPro" id="IPR000542">
    <property type="entry name" value="Carn_acyl_trans"/>
</dbReference>
<feature type="region of interest" description="Disordered" evidence="2">
    <location>
        <begin position="2173"/>
        <end position="2195"/>
    </location>
</feature>
<dbReference type="PROSITE" id="PS00439">
    <property type="entry name" value="ACYLTRANSF_C_1"/>
    <property type="match status" value="1"/>
</dbReference>
<dbReference type="EMBL" id="MDYQ01000118">
    <property type="protein sequence ID" value="PRP81777.1"/>
    <property type="molecule type" value="Genomic_DNA"/>
</dbReference>
<feature type="compositionally biased region" description="Acidic residues" evidence="2">
    <location>
        <begin position="1263"/>
        <end position="1278"/>
    </location>
</feature>
<feature type="coiled-coil region" evidence="1">
    <location>
        <begin position="223"/>
        <end position="250"/>
    </location>
</feature>
<accession>A0A2P6NJQ9</accession>
<sequence length="2757" mass="314412">MTIDQVDNDHGKDNMKTCKELTLLADDHSLFKRTDRCEWFLNNAFLSEQKSDPVDEGFSRASYNNVLHLSKVGRARQRTKRVDGHLGGNSLHVLCAVSKEDEYFCDEDLFEERGELLSYISDEESTSLVLTTDTQITVLYTRYRLVLYLDISPSMAVIDQNSGMVLFESLFINLENTFRSLVHPITLAGGTMMFNPDLYVTVIAQGSFLETFKVVVQGLYLSEDSLQDALSSLKQKLDELENEVTQIYLRCSKETLTFSSTLQNMMQTAAFALKLLPQDACPNIIFFTDGVTFLPSECNGYDSILMLLNREDISCSTLLVSTSNVVPIHCTFGYIADIETLRHLSLGTSGCFISMKSVKRNNDRPNISYECESLNKSSTVTLSCSPHQKWILCKDVNPIHHSSTISPSESRLWDGEKFSLLPEEESRVQREEKSGRLGFAREMMIRDATMVNVAIAVDHPFPWSNLPPPPVPVIKSSVKRYTMAIDLLPIVRIRMSEGFQLDHTSMDNATQTRTVGLFLLWQPNVTLFYTITHREGHHCITIDFEIVAFYEFLLQYTKLVQNPGNSHPINSPARLQTFIASMIEADRMVWHLTSQVLPSLEVPENAADQISAKESVEYNSRFWKLLTSIGLSSWYKWFETDKLEMIIHPVIDHRKQWERDVNIDLQQTFTDASRELDSTLYQWATSTYEERLYMKILPCSSAGPLGQHCFVIAQMTYETINMLILHLSFYNVLPSARAAVIVELKDIINMTSDQPPDDEEDKVGRRFHLLSKPLRPLIIRYDNTNTNGTTKNKPHPSDSMMGLRFTPVPSIPASPSFHLLLSYMPNKRWIWRIPNVDTQDLVMQLIIKARLRQNFLLQSYPCSFNFIKCIYLNTSPIGIDTEHPKLLPCMIQYVIYRASDNYIITEIWMEPQYGTLLCDDPAYAMGVEDGLFETMRHWIYETDMHVIASLSTFDTLITKSKPSEEGKAKSIPMDGQEQPETPFRIQKPPFSLGSIVTCNRAVVEREYELFQTNDVRNSSLGMNKTNSRLYDLLQHTIHVLHNRQIPLPHNDADLIQLRLQECYCYEKVLHSSVLLLSFLQKPVNVILEGNFKVRYYECSRESLREPTRSKFPDAVIQSITAPLDDRQVIDQYPHRSNGSQGHSMKQRPSMSMVQFCHAIGDAHNRNFVKVLYTTLREKQNVSLVDFKRGIQSCQEYLFEVDITQYIQVINNCKQSAEEEEENQRKFVQMLAGNYQRIEGTDYYYLSSSKSTQSTHKTGAGSESENESDSLDEATDNEEENPHEYNDYEGELSEKTQKTPDLDQASDVGIYPIPIFFRMECHVSYKGSNRKKEKREFNVDTIPTPKNNSFVSETLAKGDGAKFCLHLIVVMLPPFKPISHSNTDVKVINDEKQMSVEALPLSNVRRVIRQTGTYVRQLISEQILNALRFERPVTRKTLDLVLQHMRNLTFSDSLSSFTVPLPFLDARDGRKLFSNELINCDPSVQGLSLKLNKIDDLYYLSEDRETSEPENIPYWLILSYNPNEGAGDTTRVSFHSQSIASVQRTTLFSSIRTALLKVCERVNRLILLYQLHETKICSSLLLVPEEGAPSDEKLTKNQLVNPSPFANRRGLFEPGSLACDCVGEINLPIHTRLTPQQAVRALIATALHPLFVINRPDLFVFKDTGGKIVYMKLSDTSSGSSQANGESVTLLLRLYGVDPPGVEFTEQLGRLLESKLAQHTLAYISNLLERNPLLKLTPEDVQFIRGSTLLPCLSTMSKLPHHVDMSKFFRFLRQSIGQYLSTLHTTFSGDTSHEIISTRYGALDFNENSETEGAFVYNVLNRKASSVIQQNASQGISIVRLTYANPSDNLTESSVNETSWLEMSAQDVPTHSDSWEKEMNLILIEVWTREGTSSAEALCSQLKTSIAHTVCEYIMEEYLLKRRCHVINLYQELLSPGKQVLQRAEEMNAASVFHLQLASSLPTWAIHNFVCEVQAILLDINAKMQPIACFSEDIYSDYKIYNSQEPELDLQTLLVNKDRYLFSIIGGNIDHDASDITGEFIPYPDEHLLYPHVASSDGKSLNRKNAIFIIVQSGSIEIFTYNWNSAGTDHLKSCINRLKSWTSMRSNLLTSILFQKLGLFNHTPLLTVGKLHATNSAAPPMNQGHLSMPRAGISSQQTDVARFTVENIELLVNNPSPNRAGATQEVKPQGTGRKSRRDFNTVLKGEWPIEPLHQSQMAKITDPVKLHGSQFRAVANHTSFVEDHSRSVQEILNMCTKFLPTSNVSSLVTQFPHNILNGLSDHLPMVLKSCRNLDTFRCNFMLDAVDIVDNSAYTKYYQKGLEKYLHEFTEQLEALGFQRLKMGQQNNTSWLFITQSAHHHIIQRTFIRPLRGGIVMLRLTSEERMTVCCESMSVITQKPRINTVRLDPIQIRNRENFREDYKRLMTSVSFGTSLYDYHLRTLLFFMEELSTDSPSNEVLSTASHFVSILQACRKCAETSVEGENDISYAENEFSTENSVQSEEIFHYLSENAKRYGLVSLSAVGLDAAVCQVAPNFGEEVVDPNVQYAMVAFMDYQQKEEKQKEMRVQYYLLRVNKNIRTYGGKRNRVNKMSHLMTKARDHVSTVLKRASQDYYRDHLWRSLLRSGSSPEDTHITGEQFSSLCNLVVRKRIEEIDTSLTQLMALPLYWGQLMQHLIASFPKFAVQISKDKEMHLILFNPWEPDMLIHGLIEEGNGRMFFYACRRVASDAAMDAHEAKHVTSVINQVLYFLWRTLITEK</sequence>
<name>A0A2P6NJQ9_9EUKA</name>
<dbReference type="PANTHER" id="PTHR14918">
    <property type="entry name" value="KICSTOR COMPLEX PROTEIN SZT2"/>
    <property type="match status" value="1"/>
</dbReference>
<reference evidence="4 5" key="1">
    <citation type="journal article" date="2018" name="Genome Biol. Evol.">
        <title>Multiple Roots of Fruiting Body Formation in Amoebozoa.</title>
        <authorList>
            <person name="Hillmann F."/>
            <person name="Forbes G."/>
            <person name="Novohradska S."/>
            <person name="Ferling I."/>
            <person name="Riege K."/>
            <person name="Groth M."/>
            <person name="Westermann M."/>
            <person name="Marz M."/>
            <person name="Spaller T."/>
            <person name="Winckler T."/>
            <person name="Schaap P."/>
            <person name="Glockner G."/>
        </authorList>
    </citation>
    <scope>NUCLEOTIDE SEQUENCE [LARGE SCALE GENOMIC DNA]</scope>
    <source>
        <strain evidence="4 5">Jena</strain>
    </source>
</reference>
<organism evidence="4 5">
    <name type="scientific">Planoprotostelium fungivorum</name>
    <dbReference type="NCBI Taxonomy" id="1890364"/>
    <lineage>
        <taxon>Eukaryota</taxon>
        <taxon>Amoebozoa</taxon>
        <taxon>Evosea</taxon>
        <taxon>Variosea</taxon>
        <taxon>Cavosteliida</taxon>
        <taxon>Cavosteliaceae</taxon>
        <taxon>Planoprotostelium</taxon>
    </lineage>
</organism>
<keyword evidence="5" id="KW-1185">Reference proteome</keyword>
<dbReference type="STRING" id="1890364.A0A2P6NJQ9"/>
<dbReference type="InterPro" id="IPR033228">
    <property type="entry name" value="SZT2"/>
</dbReference>
<evidence type="ECO:0000313" key="5">
    <source>
        <dbReference type="Proteomes" id="UP000241769"/>
    </source>
</evidence>
<comment type="caution">
    <text evidence="4">The sequence shown here is derived from an EMBL/GenBank/DDBJ whole genome shotgun (WGS) entry which is preliminary data.</text>
</comment>
<dbReference type="Proteomes" id="UP000241769">
    <property type="component" value="Unassembled WGS sequence"/>
</dbReference>
<evidence type="ECO:0000256" key="1">
    <source>
        <dbReference type="SAM" id="Coils"/>
    </source>
</evidence>
<dbReference type="InParanoid" id="A0A2P6NJQ9"/>
<evidence type="ECO:0008006" key="6">
    <source>
        <dbReference type="Google" id="ProtNLM"/>
    </source>
</evidence>
<dbReference type="EMBL" id="MDYQ01000068">
    <property type="protein sequence ID" value="PRP84195.1"/>
    <property type="molecule type" value="Genomic_DNA"/>
</dbReference>
<dbReference type="OrthoDB" id="43547at2759"/>